<evidence type="ECO:0000259" key="5">
    <source>
        <dbReference type="Pfam" id="PF08100"/>
    </source>
</evidence>
<dbReference type="SUPFAM" id="SSF46785">
    <property type="entry name" value="Winged helix' DNA-binding domain"/>
    <property type="match status" value="1"/>
</dbReference>
<dbReference type="Gene3D" id="3.40.50.150">
    <property type="entry name" value="Vaccinia Virus protein VP39"/>
    <property type="match status" value="1"/>
</dbReference>
<keyword evidence="3" id="KW-0949">S-adenosyl-L-methionine</keyword>
<keyword evidence="1 6" id="KW-0489">Methyltransferase</keyword>
<dbReference type="InterPro" id="IPR012967">
    <property type="entry name" value="COMT_dimerisation"/>
</dbReference>
<organism evidence="6 7">
    <name type="scientific">Chloracidobacterium validum</name>
    <dbReference type="NCBI Taxonomy" id="2821543"/>
    <lineage>
        <taxon>Bacteria</taxon>
        <taxon>Pseudomonadati</taxon>
        <taxon>Acidobacteriota</taxon>
        <taxon>Terriglobia</taxon>
        <taxon>Terriglobales</taxon>
        <taxon>Acidobacteriaceae</taxon>
        <taxon>Chloracidobacterium</taxon>
    </lineage>
</organism>
<proteinExistence type="predicted"/>
<dbReference type="Pfam" id="PF00891">
    <property type="entry name" value="Methyltransf_2"/>
    <property type="match status" value="1"/>
</dbReference>
<dbReference type="SUPFAM" id="SSF53335">
    <property type="entry name" value="S-adenosyl-L-methionine-dependent methyltransferases"/>
    <property type="match status" value="1"/>
</dbReference>
<gene>
    <name evidence="6" type="ORF">J8C06_05040</name>
</gene>
<reference evidence="6 7" key="1">
    <citation type="submission" date="2021-03" db="EMBL/GenBank/DDBJ databases">
        <title>Genomic and phenotypic characterization of Chloracidobacterium isolates provides evidence for multiple species.</title>
        <authorList>
            <person name="Saini M.K."/>
            <person name="Costas A.M.G."/>
            <person name="Tank M."/>
            <person name="Bryant D.A."/>
        </authorList>
    </citation>
    <scope>NUCLEOTIDE SEQUENCE [LARGE SCALE GENOMIC DNA]</scope>
    <source>
        <strain evidence="6 7">BV2-C</strain>
    </source>
</reference>
<dbReference type="InterPro" id="IPR036388">
    <property type="entry name" value="WH-like_DNA-bd_sf"/>
</dbReference>
<dbReference type="GO" id="GO:0008168">
    <property type="term" value="F:methyltransferase activity"/>
    <property type="evidence" value="ECO:0007669"/>
    <property type="project" value="UniProtKB-KW"/>
</dbReference>
<dbReference type="EMBL" id="CP072648">
    <property type="protein sequence ID" value="QUW03801.1"/>
    <property type="molecule type" value="Genomic_DNA"/>
</dbReference>
<dbReference type="GO" id="GO:0032259">
    <property type="term" value="P:methylation"/>
    <property type="evidence" value="ECO:0007669"/>
    <property type="project" value="UniProtKB-KW"/>
</dbReference>
<name>A0ABX8BCP4_9BACT</name>
<evidence type="ECO:0000313" key="7">
    <source>
        <dbReference type="Proteomes" id="UP000676506"/>
    </source>
</evidence>
<evidence type="ECO:0000256" key="1">
    <source>
        <dbReference type="ARBA" id="ARBA00022603"/>
    </source>
</evidence>
<feature type="domain" description="O-methyltransferase dimerisation" evidence="5">
    <location>
        <begin position="25"/>
        <end position="98"/>
    </location>
</feature>
<dbReference type="PROSITE" id="PS51683">
    <property type="entry name" value="SAM_OMT_II"/>
    <property type="match status" value="1"/>
</dbReference>
<protein>
    <submittedName>
        <fullName evidence="6">Methyltransferase</fullName>
    </submittedName>
</protein>
<dbReference type="InterPro" id="IPR029063">
    <property type="entry name" value="SAM-dependent_MTases_sf"/>
</dbReference>
<sequence length="348" mass="37808">MSTLPKRRPRRATNLTPEPLYRLGTAFWSSGVLFTAHRLAVFEILETRPRTASEVAGACGLMAIGAEKLLAACASLGLVVSDEAGRYHNSPLTATFLVPGKPAYQGHLLAYFADLWTRFGELDYLLRTGEIGPREAAFTLVRPDDERQTAERAWVLAMHEIAVGGQALALSRAVDLSGYTRLLDVSGGAGSYAVRFAEQYPQLTAEVLDLPEVIAVASELIQQSAVSDRVHTRSGDFINADYGQGYDVVLLSGVLHGLGERHIQRVLKKTYAALNPGGCVVVQELTPDAPSPAAAQFATLFGLNMMSGATYSSEQLALWLNQSGFLRIAMTPLEQAWWFDHVIVGYKP</sequence>
<keyword evidence="2" id="KW-0808">Transferase</keyword>
<evidence type="ECO:0000259" key="4">
    <source>
        <dbReference type="Pfam" id="PF00891"/>
    </source>
</evidence>
<dbReference type="InterPro" id="IPR016461">
    <property type="entry name" value="COMT-like"/>
</dbReference>
<evidence type="ECO:0000256" key="3">
    <source>
        <dbReference type="ARBA" id="ARBA00022691"/>
    </source>
</evidence>
<keyword evidence="7" id="KW-1185">Reference proteome</keyword>
<dbReference type="RefSeq" id="WP_211429691.1">
    <property type="nucleotide sequence ID" value="NZ_CP072648.1"/>
</dbReference>
<dbReference type="PANTHER" id="PTHR43712">
    <property type="entry name" value="PUTATIVE (AFU_ORTHOLOGUE AFUA_4G14580)-RELATED"/>
    <property type="match status" value="1"/>
</dbReference>
<dbReference type="InterPro" id="IPR001077">
    <property type="entry name" value="COMT_C"/>
</dbReference>
<dbReference type="PANTHER" id="PTHR43712:SF2">
    <property type="entry name" value="O-METHYLTRANSFERASE CICE"/>
    <property type="match status" value="1"/>
</dbReference>
<evidence type="ECO:0000256" key="2">
    <source>
        <dbReference type="ARBA" id="ARBA00022679"/>
    </source>
</evidence>
<dbReference type="Proteomes" id="UP000676506">
    <property type="component" value="Chromosome 1"/>
</dbReference>
<dbReference type="CDD" id="cd02440">
    <property type="entry name" value="AdoMet_MTases"/>
    <property type="match status" value="1"/>
</dbReference>
<feature type="domain" description="O-methyltransferase C-terminal" evidence="4">
    <location>
        <begin position="145"/>
        <end position="310"/>
    </location>
</feature>
<evidence type="ECO:0000313" key="6">
    <source>
        <dbReference type="EMBL" id="QUW03801.1"/>
    </source>
</evidence>
<dbReference type="Gene3D" id="1.10.10.10">
    <property type="entry name" value="Winged helix-like DNA-binding domain superfamily/Winged helix DNA-binding domain"/>
    <property type="match status" value="1"/>
</dbReference>
<dbReference type="Pfam" id="PF08100">
    <property type="entry name" value="Dimerisation"/>
    <property type="match status" value="1"/>
</dbReference>
<accession>A0ABX8BCP4</accession>
<dbReference type="InterPro" id="IPR036390">
    <property type="entry name" value="WH_DNA-bd_sf"/>
</dbReference>